<gene>
    <name evidence="1" type="ORF">PanWU01x14_101270</name>
</gene>
<accession>A0A2P5D338</accession>
<dbReference type="Proteomes" id="UP000237105">
    <property type="component" value="Unassembled WGS sequence"/>
</dbReference>
<dbReference type="AlphaFoldDB" id="A0A2P5D338"/>
<comment type="caution">
    <text evidence="1">The sequence shown here is derived from an EMBL/GenBank/DDBJ whole genome shotgun (WGS) entry which is preliminary data.</text>
</comment>
<evidence type="ECO:0000313" key="1">
    <source>
        <dbReference type="EMBL" id="PON67703.1"/>
    </source>
</evidence>
<sequence length="60" mass="7108">MLLIQLRNLPILKLLVPGVRKLWPYFIQRISSLRRIKMHSSLSSYIDGTQKIVLSQLFRK</sequence>
<protein>
    <submittedName>
        <fullName evidence="1">Uncharacterized protein</fullName>
    </submittedName>
</protein>
<dbReference type="EMBL" id="JXTB01000069">
    <property type="protein sequence ID" value="PON67703.1"/>
    <property type="molecule type" value="Genomic_DNA"/>
</dbReference>
<proteinExistence type="predicted"/>
<organism evidence="1 2">
    <name type="scientific">Parasponia andersonii</name>
    <name type="common">Sponia andersonii</name>
    <dbReference type="NCBI Taxonomy" id="3476"/>
    <lineage>
        <taxon>Eukaryota</taxon>
        <taxon>Viridiplantae</taxon>
        <taxon>Streptophyta</taxon>
        <taxon>Embryophyta</taxon>
        <taxon>Tracheophyta</taxon>
        <taxon>Spermatophyta</taxon>
        <taxon>Magnoliopsida</taxon>
        <taxon>eudicotyledons</taxon>
        <taxon>Gunneridae</taxon>
        <taxon>Pentapetalae</taxon>
        <taxon>rosids</taxon>
        <taxon>fabids</taxon>
        <taxon>Rosales</taxon>
        <taxon>Cannabaceae</taxon>
        <taxon>Parasponia</taxon>
    </lineage>
</organism>
<evidence type="ECO:0000313" key="2">
    <source>
        <dbReference type="Proteomes" id="UP000237105"/>
    </source>
</evidence>
<reference evidence="2" key="1">
    <citation type="submission" date="2016-06" db="EMBL/GenBank/DDBJ databases">
        <title>Parallel loss of symbiosis genes in relatives of nitrogen-fixing non-legume Parasponia.</title>
        <authorList>
            <person name="Van Velzen R."/>
            <person name="Holmer R."/>
            <person name="Bu F."/>
            <person name="Rutten L."/>
            <person name="Van Zeijl A."/>
            <person name="Liu W."/>
            <person name="Santuari L."/>
            <person name="Cao Q."/>
            <person name="Sharma T."/>
            <person name="Shen D."/>
            <person name="Roswanjaya Y."/>
            <person name="Wardhani T."/>
            <person name="Kalhor M.S."/>
            <person name="Jansen J."/>
            <person name="Van den Hoogen J."/>
            <person name="Gungor B."/>
            <person name="Hartog M."/>
            <person name="Hontelez J."/>
            <person name="Verver J."/>
            <person name="Yang W.-C."/>
            <person name="Schijlen E."/>
            <person name="Repin R."/>
            <person name="Schilthuizen M."/>
            <person name="Schranz E."/>
            <person name="Heidstra R."/>
            <person name="Miyata K."/>
            <person name="Fedorova E."/>
            <person name="Kohlen W."/>
            <person name="Bisseling T."/>
            <person name="Smit S."/>
            <person name="Geurts R."/>
        </authorList>
    </citation>
    <scope>NUCLEOTIDE SEQUENCE [LARGE SCALE GENOMIC DNA]</scope>
    <source>
        <strain evidence="2">cv. WU1-14</strain>
    </source>
</reference>
<keyword evidence="2" id="KW-1185">Reference proteome</keyword>
<name>A0A2P5D338_PARAD</name>